<evidence type="ECO:0000256" key="1">
    <source>
        <dbReference type="SAM" id="SignalP"/>
    </source>
</evidence>
<feature type="chain" id="PRO_5012691236" evidence="1">
    <location>
        <begin position="34"/>
        <end position="445"/>
    </location>
</feature>
<accession>A0A222G5J2</accession>
<gene>
    <name evidence="2" type="ORF">B5D82_05065</name>
</gene>
<dbReference type="KEGG" id="cber:B5D82_05065"/>
<evidence type="ECO:0000313" key="2">
    <source>
        <dbReference type="EMBL" id="ASP47187.1"/>
    </source>
</evidence>
<dbReference type="SUPFAM" id="SSF56935">
    <property type="entry name" value="Porins"/>
    <property type="match status" value="1"/>
</dbReference>
<name>A0A222G5J2_9GAMM</name>
<proteinExistence type="predicted"/>
<reference evidence="2 3" key="1">
    <citation type="submission" date="2017-08" db="EMBL/GenBank/DDBJ databases">
        <title>Complete genome of Colwellia sp. NB097-1, a psychrophile bacterium ioslated from Bering Sea.</title>
        <authorList>
            <person name="Chen X."/>
        </authorList>
    </citation>
    <scope>NUCLEOTIDE SEQUENCE [LARGE SCALE GENOMIC DNA]</scope>
    <source>
        <strain evidence="2 3">NB097-1</strain>
    </source>
</reference>
<dbReference type="AlphaFoldDB" id="A0A222G5J2"/>
<organism evidence="2 3">
    <name type="scientific">Cognaticolwellia beringensis</name>
    <dbReference type="NCBI Taxonomy" id="1967665"/>
    <lineage>
        <taxon>Bacteria</taxon>
        <taxon>Pseudomonadati</taxon>
        <taxon>Pseudomonadota</taxon>
        <taxon>Gammaproteobacteria</taxon>
        <taxon>Alteromonadales</taxon>
        <taxon>Colwelliaceae</taxon>
        <taxon>Cognaticolwellia</taxon>
    </lineage>
</organism>
<keyword evidence="1" id="KW-0732">Signal</keyword>
<dbReference type="Pfam" id="PF12094">
    <property type="entry name" value="DUF3570"/>
    <property type="match status" value="1"/>
</dbReference>
<dbReference type="Proteomes" id="UP000202259">
    <property type="component" value="Chromosome"/>
</dbReference>
<keyword evidence="3" id="KW-1185">Reference proteome</keyword>
<sequence>MQLKKKKPPVNLKAALTIAASALLGTIPKTVVAAENTTKSKKALKDSSWDFESALLFYSESDRVSAAEAILNGQKTFENDEVLNLKLTVDVLTGASANGAAAQPNVQTFTRPSGKGSYQTQVNETPLDDTFKDTRVQFNAQWTQPLAENYTGSAGVHISKEYDYLSLGINGNLAYDFNQKNSTFSVGLSYFQDTFEPEGGIPLAFASMPAAFGSTIDNSDKKADFNASRRTDSDDKSTADIMFGFTQVINRRMIMQFNYSYSKVDGYLNDPFKVLSLVDSTGIAQDYVYENRPDSRLKQSLYAQTKYHFEQNIIDVSYRYMWDDWELDSHTIDSKLRVPLSRQSYIEPHFRFYKQSAAQFYQPFLVELNTLPEFASADYRIGEMRAYTLGIKYGTTLSDGNNLSFRLEYYRQDPTDAGHKALGALSEVDLYESVNAIIAQVTYSF</sequence>
<dbReference type="OrthoDB" id="5450709at2"/>
<dbReference type="InterPro" id="IPR021953">
    <property type="entry name" value="DUF3570"/>
</dbReference>
<protein>
    <submittedName>
        <fullName evidence="2">DUF3570 domain-containing protein</fullName>
    </submittedName>
</protein>
<dbReference type="EMBL" id="CP020465">
    <property type="protein sequence ID" value="ASP47187.1"/>
    <property type="molecule type" value="Genomic_DNA"/>
</dbReference>
<feature type="signal peptide" evidence="1">
    <location>
        <begin position="1"/>
        <end position="33"/>
    </location>
</feature>
<evidence type="ECO:0000313" key="3">
    <source>
        <dbReference type="Proteomes" id="UP000202259"/>
    </source>
</evidence>
<dbReference type="RefSeq" id="WP_081149705.1">
    <property type="nucleotide sequence ID" value="NZ_CP020465.1"/>
</dbReference>